<dbReference type="Proteomes" id="UP000636479">
    <property type="component" value="Unassembled WGS sequence"/>
</dbReference>
<dbReference type="GeneID" id="59352274"/>
<proteinExistence type="predicted"/>
<accession>A0A8H6VSA4</accession>
<evidence type="ECO:0000313" key="2">
    <source>
        <dbReference type="EMBL" id="KAF7290176.1"/>
    </source>
</evidence>
<gene>
    <name evidence="2" type="ORF">MIND_01331000</name>
</gene>
<keyword evidence="1" id="KW-0732">Signal</keyword>
<protein>
    <recommendedName>
        <fullName evidence="4">Cell wall galactomannoprotein</fullName>
    </recommendedName>
</protein>
<evidence type="ECO:0000256" key="1">
    <source>
        <dbReference type="SAM" id="SignalP"/>
    </source>
</evidence>
<reference evidence="2" key="1">
    <citation type="submission" date="2020-05" db="EMBL/GenBank/DDBJ databases">
        <title>Mycena genomes resolve the evolution of fungal bioluminescence.</title>
        <authorList>
            <person name="Tsai I.J."/>
        </authorList>
    </citation>
    <scope>NUCLEOTIDE SEQUENCE</scope>
    <source>
        <strain evidence="2">171206Taipei</strain>
    </source>
</reference>
<name>A0A8H6VSA4_9AGAR</name>
<comment type="caution">
    <text evidence="2">The sequence shown here is derived from an EMBL/GenBank/DDBJ whole genome shotgun (WGS) entry which is preliminary data.</text>
</comment>
<dbReference type="AlphaFoldDB" id="A0A8H6VSA4"/>
<evidence type="ECO:0008006" key="4">
    <source>
        <dbReference type="Google" id="ProtNLM"/>
    </source>
</evidence>
<dbReference type="OrthoDB" id="3178264at2759"/>
<keyword evidence="3" id="KW-1185">Reference proteome</keyword>
<feature type="chain" id="PRO_5034602678" description="Cell wall galactomannoprotein" evidence="1">
    <location>
        <begin position="17"/>
        <end position="162"/>
    </location>
</feature>
<feature type="signal peptide" evidence="1">
    <location>
        <begin position="1"/>
        <end position="16"/>
    </location>
</feature>
<evidence type="ECO:0000313" key="3">
    <source>
        <dbReference type="Proteomes" id="UP000636479"/>
    </source>
</evidence>
<organism evidence="2 3">
    <name type="scientific">Mycena indigotica</name>
    <dbReference type="NCBI Taxonomy" id="2126181"/>
    <lineage>
        <taxon>Eukaryota</taxon>
        <taxon>Fungi</taxon>
        <taxon>Dikarya</taxon>
        <taxon>Basidiomycota</taxon>
        <taxon>Agaricomycotina</taxon>
        <taxon>Agaricomycetes</taxon>
        <taxon>Agaricomycetidae</taxon>
        <taxon>Agaricales</taxon>
        <taxon>Marasmiineae</taxon>
        <taxon>Mycenaceae</taxon>
        <taxon>Mycena</taxon>
    </lineage>
</organism>
<sequence length="162" mass="16758">MAPFVAFFVSFALALAAGSAPTPSKRQIGNLQCNLARLTIINSVTTAKDLITSMQQANSTIKDIPTNSAFSVAQTGLTGVQAAIQDILDAVLVDDPAPEVTRGEVVGGIEAALTALKSAQGTMKDGSLNATLSKTLDVVNKSRKDAKNVIVNCTVPATGRDE</sequence>
<dbReference type="EMBL" id="JACAZF010000015">
    <property type="protein sequence ID" value="KAF7290176.1"/>
    <property type="molecule type" value="Genomic_DNA"/>
</dbReference>
<dbReference type="RefSeq" id="XP_037213754.1">
    <property type="nucleotide sequence ID" value="XM_037369758.1"/>
</dbReference>